<dbReference type="Proteomes" id="UP001270053">
    <property type="component" value="Unassembled WGS sequence"/>
</dbReference>
<protein>
    <recommendedName>
        <fullName evidence="5">WG repeat-containing protein</fullName>
    </recommendedName>
</protein>
<dbReference type="Proteomes" id="UP001278738">
    <property type="component" value="Unassembled WGS sequence"/>
</dbReference>
<evidence type="ECO:0000313" key="4">
    <source>
        <dbReference type="Proteomes" id="UP001278738"/>
    </source>
</evidence>
<evidence type="ECO:0000313" key="2">
    <source>
        <dbReference type="EMBL" id="MDX6187677.1"/>
    </source>
</evidence>
<dbReference type="AlphaFoldDB" id="A0AAJ2VY86"/>
<evidence type="ECO:0000313" key="3">
    <source>
        <dbReference type="Proteomes" id="UP001270053"/>
    </source>
</evidence>
<evidence type="ECO:0000313" key="1">
    <source>
        <dbReference type="EMBL" id="MDX6184083.1"/>
    </source>
</evidence>
<organism evidence="2 3">
    <name type="scientific">Flavobacterium flavipigmentatum</name>
    <dbReference type="NCBI Taxonomy" id="2893884"/>
    <lineage>
        <taxon>Bacteria</taxon>
        <taxon>Pseudomonadati</taxon>
        <taxon>Bacteroidota</taxon>
        <taxon>Flavobacteriia</taxon>
        <taxon>Flavobacteriales</taxon>
        <taxon>Flavobacteriaceae</taxon>
        <taxon>Flavobacterium</taxon>
    </lineage>
</organism>
<sequence>MTEVFVTIPKSKVVNKPTQTGVVKKMNTTEGNKIYMSDLNYGQGFKNGITDSKIIFYDAQTSPYLDTYGAVMNECGVLEGFPANVGIVKLKKKASAQEPMASFFNKQEYNVFDLIDVNEKRFFNSDRIALIEHFYGNWFVIGYDFYDGSYQNKLGQAKLYNVKTKQFIDIAEKDYNNVVSLGYYGFHGITSFIIQNYRFIHGSYQSLNTECYKLPSLSNSEIFMEKKLGGQDKWKAFIVVDPTPSKSSRNYNRFVYYCDANDRIIKLELTMDEAIELR</sequence>
<evidence type="ECO:0008006" key="5">
    <source>
        <dbReference type="Google" id="ProtNLM"/>
    </source>
</evidence>
<name>A0AAJ2VY86_9FLAO</name>
<accession>A0AAJ2VY86</accession>
<keyword evidence="4" id="KW-1185">Reference proteome</keyword>
<proteinExistence type="predicted"/>
<dbReference type="EMBL" id="JAWXVH010000018">
    <property type="protein sequence ID" value="MDX6187677.1"/>
    <property type="molecule type" value="Genomic_DNA"/>
</dbReference>
<reference evidence="2 4" key="1">
    <citation type="submission" date="2023-11" db="EMBL/GenBank/DDBJ databases">
        <title>Unpublished Manusciprt.</title>
        <authorList>
            <person name="Saticioglu I.B."/>
            <person name="Ay H."/>
            <person name="Ajmi N."/>
            <person name="Altun S."/>
            <person name="Duman M."/>
        </authorList>
    </citation>
    <scope>NUCLEOTIDE SEQUENCE</scope>
    <source>
        <strain evidence="1 4">Fl-33</strain>
        <strain evidence="2">Fl-77</strain>
    </source>
</reference>
<dbReference type="EMBL" id="JAWXVG010000016">
    <property type="protein sequence ID" value="MDX6184083.1"/>
    <property type="molecule type" value="Genomic_DNA"/>
</dbReference>
<comment type="caution">
    <text evidence="2">The sequence shown here is derived from an EMBL/GenBank/DDBJ whole genome shotgun (WGS) entry which is preliminary data.</text>
</comment>
<gene>
    <name evidence="1" type="ORF">SGQ18_18150</name>
    <name evidence="2" type="ORF">SGQ44_18120</name>
</gene>
<dbReference type="RefSeq" id="WP_229975187.1">
    <property type="nucleotide sequence ID" value="NZ_CP087133.1"/>
</dbReference>